<dbReference type="Gene3D" id="3.40.50.300">
    <property type="entry name" value="P-loop containing nucleotide triphosphate hydrolases"/>
    <property type="match status" value="1"/>
</dbReference>
<dbReference type="PANTHER" id="PTHR42698">
    <property type="entry name" value="GTPASE ERA"/>
    <property type="match status" value="1"/>
</dbReference>
<dbReference type="GO" id="GO:0000028">
    <property type="term" value="P:ribosomal small subunit assembly"/>
    <property type="evidence" value="ECO:0007669"/>
    <property type="project" value="TreeGrafter"/>
</dbReference>
<name>A0AAU7DYN3_9MICO</name>
<dbReference type="InterPro" id="IPR027417">
    <property type="entry name" value="P-loop_NTPase"/>
</dbReference>
<accession>A0AAU7DYN3</accession>
<evidence type="ECO:0000259" key="1">
    <source>
        <dbReference type="Pfam" id="PF01926"/>
    </source>
</evidence>
<dbReference type="AlphaFoldDB" id="A0AAU7DYN3"/>
<organism evidence="2">
    <name type="scientific">Jonesiaceae bacterium BS-20</name>
    <dbReference type="NCBI Taxonomy" id="3120821"/>
    <lineage>
        <taxon>Bacteria</taxon>
        <taxon>Bacillati</taxon>
        <taxon>Actinomycetota</taxon>
        <taxon>Actinomycetes</taxon>
        <taxon>Micrococcales</taxon>
        <taxon>Jonesiaceae</taxon>
    </lineage>
</organism>
<dbReference type="SUPFAM" id="SSF52540">
    <property type="entry name" value="P-loop containing nucleoside triphosphate hydrolases"/>
    <property type="match status" value="1"/>
</dbReference>
<dbReference type="InterPro" id="IPR006073">
    <property type="entry name" value="GTP-bd"/>
</dbReference>
<dbReference type="InterPro" id="IPR005662">
    <property type="entry name" value="GTPase_Era-like"/>
</dbReference>
<dbReference type="GO" id="GO:0005829">
    <property type="term" value="C:cytosol"/>
    <property type="evidence" value="ECO:0007669"/>
    <property type="project" value="TreeGrafter"/>
</dbReference>
<dbReference type="GO" id="GO:0005525">
    <property type="term" value="F:GTP binding"/>
    <property type="evidence" value="ECO:0007669"/>
    <property type="project" value="InterPro"/>
</dbReference>
<reference evidence="2" key="1">
    <citation type="submission" date="2024-02" db="EMBL/GenBank/DDBJ databases">
        <title>Tomenella chthoni gen. nov. sp. nov., a member of the family Jonesiaceae isolated from bat guano.</title>
        <authorList>
            <person name="Miller S.L."/>
            <person name="King J."/>
            <person name="Sankaranarayanan K."/>
            <person name="Lawson P.A."/>
        </authorList>
    </citation>
    <scope>NUCLEOTIDE SEQUENCE</scope>
    <source>
        <strain evidence="2">BS-20</strain>
    </source>
</reference>
<dbReference type="GO" id="GO:0019843">
    <property type="term" value="F:rRNA binding"/>
    <property type="evidence" value="ECO:0007669"/>
    <property type="project" value="TreeGrafter"/>
</dbReference>
<sequence length="535" mass="57632">MQPSKKVTRVASERIGVTVLDVVADLRQDVSSLEFPLAISGARQARERKDLLLAQLDDHLLPRLAELSTPAIVVIAGSTGAGKSTIANSLVGQELSKASVLRPTTREPLMIFHPQDEELLAKNPLRADLRAVADENVPRGIVLLDAPDLDSLRDENRHTAQRLLEAADLWLFVTTSQRYGDALPWKTLVSAGERGTSVAMVLNRAPHESLHTVRTDLVERLRVNDLGAIPLFVIEDQGPHDGLLGRSTVAPIKSWLTSLAGADRASAIIVRTLKGALAGLSPRVSQLLAATEKQYEAADYLKETARSSLIDVVESTRRAVASGELSKGAVEARWFEVAASAKLAKLVSKQGYARGSERKGKRREAELSQLTQDCQESVTQYLDGVRHLAHARVRAAVMGEPGGEIVEQLYKAPESLDHAFAADWLVRTRHEVEQAVGSAGVQGQKALQALGLGGLEALVSAAVLGVGPATVLLHSVLGNAGAQLVTQEVMHLSNAFDARIEDEYFGFAAAMDALGVRKGTELGTRVRLAELKRLR</sequence>
<evidence type="ECO:0000313" key="2">
    <source>
        <dbReference type="EMBL" id="XBH22386.1"/>
    </source>
</evidence>
<dbReference type="Pfam" id="PF01926">
    <property type="entry name" value="MMR_HSR1"/>
    <property type="match status" value="1"/>
</dbReference>
<gene>
    <name evidence="2" type="ORF">V5R04_03960</name>
</gene>
<proteinExistence type="predicted"/>
<dbReference type="PANTHER" id="PTHR42698:SF1">
    <property type="entry name" value="GTPASE ERA, MITOCHONDRIAL"/>
    <property type="match status" value="1"/>
</dbReference>
<feature type="domain" description="G" evidence="1">
    <location>
        <begin position="73"/>
        <end position="179"/>
    </location>
</feature>
<dbReference type="EMBL" id="CP146203">
    <property type="protein sequence ID" value="XBH22386.1"/>
    <property type="molecule type" value="Genomic_DNA"/>
</dbReference>
<protein>
    <submittedName>
        <fullName evidence="2">GTPase</fullName>
    </submittedName>
</protein>
<dbReference type="GO" id="GO:0043024">
    <property type="term" value="F:ribosomal small subunit binding"/>
    <property type="evidence" value="ECO:0007669"/>
    <property type="project" value="TreeGrafter"/>
</dbReference>